<evidence type="ECO:0000256" key="6">
    <source>
        <dbReference type="SAM" id="SignalP"/>
    </source>
</evidence>
<evidence type="ECO:0000313" key="8">
    <source>
        <dbReference type="Proteomes" id="UP000288216"/>
    </source>
</evidence>
<dbReference type="PANTHER" id="PTHR31872:SF4">
    <property type="entry name" value="TRANSMEMBRANE PROTEIN 179"/>
    <property type="match status" value="1"/>
</dbReference>
<evidence type="ECO:0000256" key="5">
    <source>
        <dbReference type="ARBA" id="ARBA00093776"/>
    </source>
</evidence>
<dbReference type="AlphaFoldDB" id="A0A401NGL6"/>
<comment type="similarity">
    <text evidence="5">Belongs to the TMEM179 family.</text>
</comment>
<evidence type="ECO:0000256" key="2">
    <source>
        <dbReference type="ARBA" id="ARBA00022692"/>
    </source>
</evidence>
<gene>
    <name evidence="7" type="ORF">scyTo_0012673</name>
</gene>
<keyword evidence="3" id="KW-1133">Transmembrane helix</keyword>
<dbReference type="OrthoDB" id="6423876at2759"/>
<sequence>MGFGNRLLFCQCTAYLLAFVLSLFTAVPLGEDQHKLRGRCLLYGAGRWQQANGSGCAQAHCFHLLRWGPQAACRYSLFVVIFSCAYSALQGFRSTYLLCKSFQE</sequence>
<dbReference type="Proteomes" id="UP000288216">
    <property type="component" value="Unassembled WGS sequence"/>
</dbReference>
<keyword evidence="2" id="KW-0812">Transmembrane</keyword>
<evidence type="ECO:0000256" key="4">
    <source>
        <dbReference type="ARBA" id="ARBA00023136"/>
    </source>
</evidence>
<dbReference type="Pfam" id="PF26158">
    <property type="entry name" value="Claudin_TMEM179-179B"/>
    <property type="match status" value="1"/>
</dbReference>
<comment type="caution">
    <text evidence="7">The sequence shown here is derived from an EMBL/GenBank/DDBJ whole genome shotgun (WGS) entry which is preliminary data.</text>
</comment>
<evidence type="ECO:0000256" key="1">
    <source>
        <dbReference type="ARBA" id="ARBA00004141"/>
    </source>
</evidence>
<dbReference type="OMA" id="QAACRYS"/>
<accession>A0A401NGL6</accession>
<protein>
    <submittedName>
        <fullName evidence="7">Uncharacterized protein</fullName>
    </submittedName>
</protein>
<feature type="chain" id="PRO_5019318468" evidence="6">
    <location>
        <begin position="23"/>
        <end position="104"/>
    </location>
</feature>
<dbReference type="InterPro" id="IPR059010">
    <property type="entry name" value="TMEM179-179B"/>
</dbReference>
<dbReference type="InterPro" id="IPR029673">
    <property type="entry name" value="TMEM179"/>
</dbReference>
<organism evidence="7 8">
    <name type="scientific">Scyliorhinus torazame</name>
    <name type="common">Cloudy catshark</name>
    <name type="synonym">Catulus torazame</name>
    <dbReference type="NCBI Taxonomy" id="75743"/>
    <lineage>
        <taxon>Eukaryota</taxon>
        <taxon>Metazoa</taxon>
        <taxon>Chordata</taxon>
        <taxon>Craniata</taxon>
        <taxon>Vertebrata</taxon>
        <taxon>Chondrichthyes</taxon>
        <taxon>Elasmobranchii</taxon>
        <taxon>Galeomorphii</taxon>
        <taxon>Galeoidea</taxon>
        <taxon>Carcharhiniformes</taxon>
        <taxon>Scyliorhinidae</taxon>
        <taxon>Scyliorhinus</taxon>
    </lineage>
</organism>
<name>A0A401NGL6_SCYTO</name>
<keyword evidence="4" id="KW-0472">Membrane</keyword>
<proteinExistence type="inferred from homology"/>
<dbReference type="PANTHER" id="PTHR31872">
    <property type="entry name" value="TRANSMEMBRANE PROTEIN 179"/>
    <property type="match status" value="1"/>
</dbReference>
<evidence type="ECO:0000313" key="7">
    <source>
        <dbReference type="EMBL" id="GCB60068.1"/>
    </source>
</evidence>
<evidence type="ECO:0000256" key="3">
    <source>
        <dbReference type="ARBA" id="ARBA00022989"/>
    </source>
</evidence>
<keyword evidence="8" id="KW-1185">Reference proteome</keyword>
<keyword evidence="6" id="KW-0732">Signal</keyword>
<comment type="subcellular location">
    <subcellularLocation>
        <location evidence="1">Membrane</location>
        <topology evidence="1">Multi-pass membrane protein</topology>
    </subcellularLocation>
</comment>
<dbReference type="EMBL" id="BFAA01006189">
    <property type="protein sequence ID" value="GCB60068.1"/>
    <property type="molecule type" value="Genomic_DNA"/>
</dbReference>
<feature type="signal peptide" evidence="6">
    <location>
        <begin position="1"/>
        <end position="22"/>
    </location>
</feature>
<reference evidence="7 8" key="1">
    <citation type="journal article" date="2018" name="Nat. Ecol. Evol.">
        <title>Shark genomes provide insights into elasmobranch evolution and the origin of vertebrates.</title>
        <authorList>
            <person name="Hara Y"/>
            <person name="Yamaguchi K"/>
            <person name="Onimaru K"/>
            <person name="Kadota M"/>
            <person name="Koyanagi M"/>
            <person name="Keeley SD"/>
            <person name="Tatsumi K"/>
            <person name="Tanaka K"/>
            <person name="Motone F"/>
            <person name="Kageyama Y"/>
            <person name="Nozu R"/>
            <person name="Adachi N"/>
            <person name="Nishimura O"/>
            <person name="Nakagawa R"/>
            <person name="Tanegashima C"/>
            <person name="Kiyatake I"/>
            <person name="Matsumoto R"/>
            <person name="Murakumo K"/>
            <person name="Nishida K"/>
            <person name="Terakita A"/>
            <person name="Kuratani S"/>
            <person name="Sato K"/>
            <person name="Hyodo S Kuraku.S."/>
        </authorList>
    </citation>
    <scope>NUCLEOTIDE SEQUENCE [LARGE SCALE GENOMIC DNA]</scope>
</reference>